<evidence type="ECO:0000259" key="2">
    <source>
        <dbReference type="PROSITE" id="PS50137"/>
    </source>
</evidence>
<feature type="domain" description="DRBM" evidence="2">
    <location>
        <begin position="3"/>
        <end position="71"/>
    </location>
</feature>
<dbReference type="OrthoDB" id="5600252at2759"/>
<dbReference type="SUPFAM" id="SSF54768">
    <property type="entry name" value="dsRNA-binding domain-like"/>
    <property type="match status" value="1"/>
</dbReference>
<dbReference type="GO" id="GO:0010468">
    <property type="term" value="P:regulation of gene expression"/>
    <property type="evidence" value="ECO:0007669"/>
    <property type="project" value="UniProtKB-ARBA"/>
</dbReference>
<name>A0A6G0YJ60_APHCR</name>
<proteinExistence type="predicted"/>
<keyword evidence="1" id="KW-0694">RNA-binding</keyword>
<gene>
    <name evidence="3" type="ORF">FWK35_00025416</name>
</gene>
<dbReference type="InterPro" id="IPR044445">
    <property type="entry name" value="DHX9_DSRM_1"/>
</dbReference>
<dbReference type="GO" id="GO:0003725">
    <property type="term" value="F:double-stranded RNA binding"/>
    <property type="evidence" value="ECO:0007669"/>
    <property type="project" value="InterPro"/>
</dbReference>
<sequence>MTNQKSFLYEWCAKNNLEPQFETKQAGTKFNSQFVCEVAISGHNYVGVGNSTNKRDAQENALKDYLLYLTRQGLVSADSI</sequence>
<evidence type="ECO:0000313" key="4">
    <source>
        <dbReference type="Proteomes" id="UP000478052"/>
    </source>
</evidence>
<evidence type="ECO:0000256" key="1">
    <source>
        <dbReference type="PROSITE-ProRule" id="PRU00266"/>
    </source>
</evidence>
<organism evidence="3 4">
    <name type="scientific">Aphis craccivora</name>
    <name type="common">Cowpea aphid</name>
    <dbReference type="NCBI Taxonomy" id="307492"/>
    <lineage>
        <taxon>Eukaryota</taxon>
        <taxon>Metazoa</taxon>
        <taxon>Ecdysozoa</taxon>
        <taxon>Arthropoda</taxon>
        <taxon>Hexapoda</taxon>
        <taxon>Insecta</taxon>
        <taxon>Pterygota</taxon>
        <taxon>Neoptera</taxon>
        <taxon>Paraneoptera</taxon>
        <taxon>Hemiptera</taxon>
        <taxon>Sternorrhyncha</taxon>
        <taxon>Aphidomorpha</taxon>
        <taxon>Aphidoidea</taxon>
        <taxon>Aphididae</taxon>
        <taxon>Aphidini</taxon>
        <taxon>Aphis</taxon>
        <taxon>Aphis</taxon>
    </lineage>
</organism>
<protein>
    <submittedName>
        <fullName evidence="3">Dosage compensation regulator isoform X2</fullName>
    </submittedName>
</protein>
<dbReference type="PROSITE" id="PS50137">
    <property type="entry name" value="DS_RBD"/>
    <property type="match status" value="1"/>
</dbReference>
<dbReference type="EMBL" id="VUJU01003770">
    <property type="protein sequence ID" value="KAF0756742.1"/>
    <property type="molecule type" value="Genomic_DNA"/>
</dbReference>
<reference evidence="3 4" key="1">
    <citation type="submission" date="2019-08" db="EMBL/GenBank/DDBJ databases">
        <title>Whole genome of Aphis craccivora.</title>
        <authorList>
            <person name="Voronova N.V."/>
            <person name="Shulinski R.S."/>
            <person name="Bandarenka Y.V."/>
            <person name="Zhorov D.G."/>
            <person name="Warner D."/>
        </authorList>
    </citation>
    <scope>NUCLEOTIDE SEQUENCE [LARGE SCALE GENOMIC DNA]</scope>
    <source>
        <strain evidence="3">180601</strain>
        <tissue evidence="3">Whole Body</tissue>
    </source>
</reference>
<dbReference type="Proteomes" id="UP000478052">
    <property type="component" value="Unassembled WGS sequence"/>
</dbReference>
<keyword evidence="4" id="KW-1185">Reference proteome</keyword>
<dbReference type="InterPro" id="IPR014720">
    <property type="entry name" value="dsRBD_dom"/>
</dbReference>
<dbReference type="AlphaFoldDB" id="A0A6G0YJ60"/>
<dbReference type="CDD" id="cd19854">
    <property type="entry name" value="DSRM_DHX9_rpt1"/>
    <property type="match status" value="1"/>
</dbReference>
<comment type="caution">
    <text evidence="3">The sequence shown here is derived from an EMBL/GenBank/DDBJ whole genome shotgun (WGS) entry which is preliminary data.</text>
</comment>
<evidence type="ECO:0000313" key="3">
    <source>
        <dbReference type="EMBL" id="KAF0756742.1"/>
    </source>
</evidence>
<dbReference type="SMART" id="SM00358">
    <property type="entry name" value="DSRM"/>
    <property type="match status" value="1"/>
</dbReference>
<dbReference type="Gene3D" id="3.30.160.20">
    <property type="match status" value="1"/>
</dbReference>
<accession>A0A6G0YJ60</accession>
<dbReference type="Pfam" id="PF00035">
    <property type="entry name" value="dsrm"/>
    <property type="match status" value="1"/>
</dbReference>